<dbReference type="GO" id="GO:0006310">
    <property type="term" value="P:DNA recombination"/>
    <property type="evidence" value="ECO:0007669"/>
    <property type="project" value="InterPro"/>
</dbReference>
<feature type="domain" description="AAA+ ATPase" evidence="7">
    <location>
        <begin position="47"/>
        <end position="164"/>
    </location>
</feature>
<keyword evidence="4" id="KW-0235">DNA replication</keyword>
<dbReference type="CDD" id="cd18139">
    <property type="entry name" value="HLD_clamp_RarA"/>
    <property type="match status" value="1"/>
</dbReference>
<dbReference type="Proteomes" id="UP000215367">
    <property type="component" value="Unassembled WGS sequence"/>
</dbReference>
<dbReference type="SUPFAM" id="SSF52540">
    <property type="entry name" value="P-loop containing nucleoside triphosphate hydrolases"/>
    <property type="match status" value="1"/>
</dbReference>
<dbReference type="SUPFAM" id="SSF48019">
    <property type="entry name" value="post-AAA+ oligomerization domain-like"/>
    <property type="match status" value="1"/>
</dbReference>
<evidence type="ECO:0000259" key="7">
    <source>
        <dbReference type="SMART" id="SM00382"/>
    </source>
</evidence>
<dbReference type="InterPro" id="IPR027417">
    <property type="entry name" value="P-loop_NTPase"/>
</dbReference>
<dbReference type="InterPro" id="IPR021886">
    <property type="entry name" value="MgsA_C"/>
</dbReference>
<dbReference type="InterPro" id="IPR008824">
    <property type="entry name" value="RuvB-like_N"/>
</dbReference>
<evidence type="ECO:0000313" key="8">
    <source>
        <dbReference type="EMBL" id="OYD83370.1"/>
    </source>
</evidence>
<dbReference type="GO" id="GO:0005524">
    <property type="term" value="F:ATP binding"/>
    <property type="evidence" value="ECO:0007669"/>
    <property type="project" value="UniProtKB-KW"/>
</dbReference>
<sequence>MNSSLLDAMAPKPLAERLRPKRLSEVIGQDHLLGPEGAIGRMVAAKRLSSMILWGPPGVGKTTIARLLAEAVRVHYETLSAVMVGIPELRKVLAQAKERHSAGALTLLFVDEIHRWNRAQQDALLPYVEDGTVTLVGATTENPSMSLVGALLSRTTVLVLNRFDDEALEQLIRRSESEVGRTLPVTDEARAALRLMADGDGRYLINLVEQIYDLRPQTPLDVAAIGATLQKRAPLYDKAQDAHYGLLSCFHKALRGSDVDAAMYYAARMMAGGEDPGTIFRRLACCASEDVGMADPQALPQVMAAWDAFERIGWPEGRLFMGQAVAYVATAPKSNAAYLAFNAALELASSSGSLAPPKHLINAPTKMMKEMGFKEGYRYDHDWPEAFSGQEFFPPELLKAGRPEFYQPNERGFEREIKKRLTYWGRLREKRGSDTR</sequence>
<comment type="similarity">
    <text evidence="2">Belongs to the AAA ATPase family. RarA/MGS1/WRNIP1 subfamily.</text>
</comment>
<proteinExistence type="inferred from homology"/>
<keyword evidence="5" id="KW-0547">Nucleotide-binding</keyword>
<dbReference type="Gene3D" id="1.20.272.10">
    <property type="match status" value="1"/>
</dbReference>
<dbReference type="PANTHER" id="PTHR13779">
    <property type="entry name" value="WERNER HELICASE-INTERACTING PROTEIN 1 FAMILY MEMBER"/>
    <property type="match status" value="1"/>
</dbReference>
<dbReference type="InterPro" id="IPR003593">
    <property type="entry name" value="AAA+_ATPase"/>
</dbReference>
<evidence type="ECO:0000256" key="4">
    <source>
        <dbReference type="ARBA" id="ARBA00022705"/>
    </source>
</evidence>
<dbReference type="GO" id="GO:0006261">
    <property type="term" value="P:DNA-templated DNA replication"/>
    <property type="evidence" value="ECO:0007669"/>
    <property type="project" value="TreeGrafter"/>
</dbReference>
<comment type="function">
    <text evidence="1">DNA-dependent ATPase that plays important roles in cellular responses to stalled DNA replication processes.</text>
</comment>
<dbReference type="Gene3D" id="3.40.50.300">
    <property type="entry name" value="P-loop containing nucleotide triphosphate hydrolases"/>
    <property type="match status" value="1"/>
</dbReference>
<protein>
    <recommendedName>
        <fullName evidence="3">Replication-associated recombination protein A</fullName>
    </recommendedName>
</protein>
<evidence type="ECO:0000256" key="6">
    <source>
        <dbReference type="ARBA" id="ARBA00022840"/>
    </source>
</evidence>
<evidence type="ECO:0000256" key="3">
    <source>
        <dbReference type="ARBA" id="ARBA00020776"/>
    </source>
</evidence>
<dbReference type="SMART" id="SM00382">
    <property type="entry name" value="AAA"/>
    <property type="match status" value="1"/>
</dbReference>
<dbReference type="EMBL" id="NOWT01000014">
    <property type="protein sequence ID" value="OYD83370.1"/>
    <property type="molecule type" value="Genomic_DNA"/>
</dbReference>
<dbReference type="GO" id="GO:0009378">
    <property type="term" value="F:four-way junction helicase activity"/>
    <property type="evidence" value="ECO:0007669"/>
    <property type="project" value="InterPro"/>
</dbReference>
<dbReference type="Pfam" id="PF05496">
    <property type="entry name" value="RuvB_N"/>
    <property type="match status" value="1"/>
</dbReference>
<dbReference type="PANTHER" id="PTHR13779:SF7">
    <property type="entry name" value="ATPASE WRNIP1"/>
    <property type="match status" value="1"/>
</dbReference>
<dbReference type="Gene3D" id="1.10.3710.10">
    <property type="entry name" value="DNA polymerase III clamp loader subunits, C-terminal domain"/>
    <property type="match status" value="1"/>
</dbReference>
<dbReference type="AlphaFoldDB" id="A0A235HBV1"/>
<dbReference type="GO" id="GO:0000731">
    <property type="term" value="P:DNA synthesis involved in DNA repair"/>
    <property type="evidence" value="ECO:0007669"/>
    <property type="project" value="TreeGrafter"/>
</dbReference>
<keyword evidence="6" id="KW-0067">ATP-binding</keyword>
<name>A0A235HBV1_AZOBR</name>
<dbReference type="InterPro" id="IPR032423">
    <property type="entry name" value="AAA_assoc_2"/>
</dbReference>
<comment type="caution">
    <text evidence="8">The sequence shown here is derived from an EMBL/GenBank/DDBJ whole genome shotgun (WGS) entry which is preliminary data.</text>
</comment>
<evidence type="ECO:0000256" key="1">
    <source>
        <dbReference type="ARBA" id="ARBA00002393"/>
    </source>
</evidence>
<organism evidence="8 9">
    <name type="scientific">Azospirillum brasilense</name>
    <dbReference type="NCBI Taxonomy" id="192"/>
    <lineage>
        <taxon>Bacteria</taxon>
        <taxon>Pseudomonadati</taxon>
        <taxon>Pseudomonadota</taxon>
        <taxon>Alphaproteobacteria</taxon>
        <taxon>Rhodospirillales</taxon>
        <taxon>Azospirillaceae</taxon>
        <taxon>Azospirillum</taxon>
    </lineage>
</organism>
<dbReference type="RefSeq" id="WP_094304315.1">
    <property type="nucleotide sequence ID" value="NZ_NOWT01000014.1"/>
</dbReference>
<dbReference type="Pfam" id="PF12002">
    <property type="entry name" value="MgsA_C"/>
    <property type="match status" value="1"/>
</dbReference>
<gene>
    <name evidence="8" type="ORF">CHT98_15735</name>
</gene>
<evidence type="ECO:0000256" key="2">
    <source>
        <dbReference type="ARBA" id="ARBA00008959"/>
    </source>
</evidence>
<dbReference type="GO" id="GO:0008047">
    <property type="term" value="F:enzyme activator activity"/>
    <property type="evidence" value="ECO:0007669"/>
    <property type="project" value="TreeGrafter"/>
</dbReference>
<dbReference type="Pfam" id="PF16193">
    <property type="entry name" value="AAA_assoc_2"/>
    <property type="match status" value="1"/>
</dbReference>
<accession>A0A235HBV1</accession>
<evidence type="ECO:0000313" key="9">
    <source>
        <dbReference type="Proteomes" id="UP000215367"/>
    </source>
</evidence>
<dbReference type="GO" id="GO:0017116">
    <property type="term" value="F:single-stranded DNA helicase activity"/>
    <property type="evidence" value="ECO:0007669"/>
    <property type="project" value="TreeGrafter"/>
</dbReference>
<dbReference type="GO" id="GO:0003677">
    <property type="term" value="F:DNA binding"/>
    <property type="evidence" value="ECO:0007669"/>
    <property type="project" value="InterPro"/>
</dbReference>
<evidence type="ECO:0000256" key="5">
    <source>
        <dbReference type="ARBA" id="ARBA00022741"/>
    </source>
</evidence>
<dbReference type="InterPro" id="IPR051314">
    <property type="entry name" value="AAA_ATPase_RarA/MGS1/WRNIP1"/>
</dbReference>
<dbReference type="FunFam" id="1.20.272.10:FF:000001">
    <property type="entry name" value="Putative AAA family ATPase"/>
    <property type="match status" value="1"/>
</dbReference>
<reference evidence="8 9" key="1">
    <citation type="submission" date="2017-07" db="EMBL/GenBank/DDBJ databases">
        <title>Whole genome sequence of Azospirillum brasilense 2A1, a potential biofertilizer strain.</title>
        <authorList>
            <person name="Fontana C.A."/>
            <person name="Toffoli L.M."/>
            <person name="Salazar S.M."/>
            <person name="Puglisi E."/>
            <person name="Pedraza R."/>
            <person name="Bassi D."/>
            <person name="Cocconcelli P.S."/>
        </authorList>
    </citation>
    <scope>NUCLEOTIDE SEQUENCE [LARGE SCALE GENOMIC DNA]</scope>
    <source>
        <strain evidence="8 9">2A1</strain>
    </source>
</reference>
<dbReference type="InterPro" id="IPR008921">
    <property type="entry name" value="DNA_pol3_clamp-load_cplx_C"/>
</dbReference>
<dbReference type="FunFam" id="3.40.50.300:FF:000137">
    <property type="entry name" value="Replication-associated recombination protein A"/>
    <property type="match status" value="1"/>
</dbReference>
<dbReference type="CDD" id="cd00009">
    <property type="entry name" value="AAA"/>
    <property type="match status" value="1"/>
</dbReference>